<dbReference type="GO" id="GO:0005886">
    <property type="term" value="C:plasma membrane"/>
    <property type="evidence" value="ECO:0007669"/>
    <property type="project" value="TreeGrafter"/>
</dbReference>
<keyword evidence="6" id="KW-1133">Transmembrane helix</keyword>
<feature type="compositionally biased region" description="Low complexity" evidence="5">
    <location>
        <begin position="127"/>
        <end position="200"/>
    </location>
</feature>
<evidence type="ECO:0000259" key="8">
    <source>
        <dbReference type="Pfam" id="PF04234"/>
    </source>
</evidence>
<keyword evidence="2" id="KW-0479">Metal-binding</keyword>
<dbReference type="AlphaFoldDB" id="A0AA37XGA3"/>
<name>A0AA37XGA3_9MICO</name>
<accession>A0AA37XGA3</accession>
<evidence type="ECO:0000256" key="3">
    <source>
        <dbReference type="ARBA" id="ARBA00022729"/>
    </source>
</evidence>
<dbReference type="InterPro" id="IPR032694">
    <property type="entry name" value="CopC/D"/>
</dbReference>
<dbReference type="PANTHER" id="PTHR34820">
    <property type="entry name" value="INNER MEMBRANE PROTEIN YEBZ"/>
    <property type="match status" value="1"/>
</dbReference>
<gene>
    <name evidence="9" type="ORF">GCM10025875_25910</name>
</gene>
<dbReference type="GO" id="GO:0005507">
    <property type="term" value="F:copper ion binding"/>
    <property type="evidence" value="ECO:0007669"/>
    <property type="project" value="InterPro"/>
</dbReference>
<evidence type="ECO:0000256" key="6">
    <source>
        <dbReference type="SAM" id="Phobius"/>
    </source>
</evidence>
<dbReference type="EMBL" id="BSUM01000001">
    <property type="protein sequence ID" value="GMA32599.1"/>
    <property type="molecule type" value="Genomic_DNA"/>
</dbReference>
<keyword evidence="3 7" id="KW-0732">Signal</keyword>
<evidence type="ECO:0000256" key="2">
    <source>
        <dbReference type="ARBA" id="ARBA00022723"/>
    </source>
</evidence>
<protein>
    <recommendedName>
        <fullName evidence="8">CopC domain-containing protein</fullName>
    </recommendedName>
</protein>
<dbReference type="GO" id="GO:0030313">
    <property type="term" value="C:cell envelope"/>
    <property type="evidence" value="ECO:0007669"/>
    <property type="project" value="UniProtKB-SubCell"/>
</dbReference>
<dbReference type="SUPFAM" id="SSF81296">
    <property type="entry name" value="E set domains"/>
    <property type="match status" value="1"/>
</dbReference>
<dbReference type="GO" id="GO:0006825">
    <property type="term" value="P:copper ion transport"/>
    <property type="evidence" value="ECO:0007669"/>
    <property type="project" value="InterPro"/>
</dbReference>
<sequence>MRTVLRRALAPLATLAALTLSLGVLAAPASAHDSLISSSPADGEALTAAPADLTLTYSAEIAQIGADVVVTDTAGTVVSQELTVAGTDVVVPLAQDLTAGAYSVAWRVTSSDGHPIDGMFTFTLDLPAESPTAEPTSSAPEESSSASESATTPESDAPTSASTTEEASPTASDSDTVTATSDAASTDATTDADSDATTTDGLPTWAFVIGAVAILGAIGALVLKMRRDRLANQGPGRPTDPTQGPGSGTDPR</sequence>
<evidence type="ECO:0000256" key="1">
    <source>
        <dbReference type="ARBA" id="ARBA00004196"/>
    </source>
</evidence>
<evidence type="ECO:0000256" key="7">
    <source>
        <dbReference type="SAM" id="SignalP"/>
    </source>
</evidence>
<keyword evidence="4" id="KW-0186">Copper</keyword>
<feature type="signal peptide" evidence="7">
    <location>
        <begin position="1"/>
        <end position="26"/>
    </location>
</feature>
<dbReference type="Proteomes" id="UP001157161">
    <property type="component" value="Unassembled WGS sequence"/>
</dbReference>
<feature type="transmembrane region" description="Helical" evidence="6">
    <location>
        <begin position="204"/>
        <end position="223"/>
    </location>
</feature>
<feature type="region of interest" description="Disordered" evidence="5">
    <location>
        <begin position="127"/>
        <end position="201"/>
    </location>
</feature>
<dbReference type="InterPro" id="IPR014755">
    <property type="entry name" value="Cu-Rt/internalin_Ig-like"/>
</dbReference>
<evidence type="ECO:0000256" key="4">
    <source>
        <dbReference type="ARBA" id="ARBA00023008"/>
    </source>
</evidence>
<comment type="subcellular location">
    <subcellularLocation>
        <location evidence="1">Cell envelope</location>
    </subcellularLocation>
</comment>
<evidence type="ECO:0000313" key="10">
    <source>
        <dbReference type="Proteomes" id="UP001157161"/>
    </source>
</evidence>
<reference evidence="9" key="2">
    <citation type="submission" date="2023-02" db="EMBL/GenBank/DDBJ databases">
        <authorList>
            <person name="Sun Q."/>
            <person name="Mori K."/>
        </authorList>
    </citation>
    <scope>NUCLEOTIDE SEQUENCE</scope>
    <source>
        <strain evidence="9">NBRC 112290</strain>
    </source>
</reference>
<comment type="caution">
    <text evidence="9">The sequence shown here is derived from an EMBL/GenBank/DDBJ whole genome shotgun (WGS) entry which is preliminary data.</text>
</comment>
<dbReference type="PANTHER" id="PTHR34820:SF4">
    <property type="entry name" value="INNER MEMBRANE PROTEIN YEBZ"/>
    <property type="match status" value="1"/>
</dbReference>
<feature type="domain" description="CopC" evidence="8">
    <location>
        <begin position="32"/>
        <end position="124"/>
    </location>
</feature>
<organism evidence="9 10">
    <name type="scientific">Litorihabitans aurantiacus</name>
    <dbReference type="NCBI Taxonomy" id="1930061"/>
    <lineage>
        <taxon>Bacteria</taxon>
        <taxon>Bacillati</taxon>
        <taxon>Actinomycetota</taxon>
        <taxon>Actinomycetes</taxon>
        <taxon>Micrococcales</taxon>
        <taxon>Beutenbergiaceae</taxon>
        <taxon>Litorihabitans</taxon>
    </lineage>
</organism>
<keyword evidence="6" id="KW-0812">Transmembrane</keyword>
<evidence type="ECO:0000313" key="9">
    <source>
        <dbReference type="EMBL" id="GMA32599.1"/>
    </source>
</evidence>
<dbReference type="Pfam" id="PF04234">
    <property type="entry name" value="CopC"/>
    <property type="match status" value="1"/>
</dbReference>
<dbReference type="InterPro" id="IPR007348">
    <property type="entry name" value="CopC_dom"/>
</dbReference>
<dbReference type="GO" id="GO:0042597">
    <property type="term" value="C:periplasmic space"/>
    <property type="evidence" value="ECO:0007669"/>
    <property type="project" value="InterPro"/>
</dbReference>
<feature type="region of interest" description="Disordered" evidence="5">
    <location>
        <begin position="230"/>
        <end position="252"/>
    </location>
</feature>
<dbReference type="InterPro" id="IPR014756">
    <property type="entry name" value="Ig_E-set"/>
</dbReference>
<dbReference type="Gene3D" id="2.60.40.1220">
    <property type="match status" value="1"/>
</dbReference>
<keyword evidence="10" id="KW-1185">Reference proteome</keyword>
<feature type="chain" id="PRO_5041405373" description="CopC domain-containing protein" evidence="7">
    <location>
        <begin position="27"/>
        <end position="252"/>
    </location>
</feature>
<dbReference type="GO" id="GO:0046688">
    <property type="term" value="P:response to copper ion"/>
    <property type="evidence" value="ECO:0007669"/>
    <property type="project" value="InterPro"/>
</dbReference>
<reference evidence="9" key="1">
    <citation type="journal article" date="2014" name="Int. J. Syst. Evol. Microbiol.">
        <title>Complete genome sequence of Corynebacterium casei LMG S-19264T (=DSM 44701T), isolated from a smear-ripened cheese.</title>
        <authorList>
            <consortium name="US DOE Joint Genome Institute (JGI-PGF)"/>
            <person name="Walter F."/>
            <person name="Albersmeier A."/>
            <person name="Kalinowski J."/>
            <person name="Ruckert C."/>
        </authorList>
    </citation>
    <scope>NUCLEOTIDE SEQUENCE</scope>
    <source>
        <strain evidence="9">NBRC 112290</strain>
    </source>
</reference>
<dbReference type="RefSeq" id="WP_284251278.1">
    <property type="nucleotide sequence ID" value="NZ_BSUM01000001.1"/>
</dbReference>
<keyword evidence="6" id="KW-0472">Membrane</keyword>
<proteinExistence type="predicted"/>
<evidence type="ECO:0000256" key="5">
    <source>
        <dbReference type="SAM" id="MobiDB-lite"/>
    </source>
</evidence>